<keyword evidence="1" id="KW-0732">Signal</keyword>
<gene>
    <name evidence="3" type="ORF">LMV7_p00240</name>
</gene>
<dbReference type="PROSITE" id="PS50093">
    <property type="entry name" value="PKD"/>
    <property type="match status" value="1"/>
</dbReference>
<reference evidence="3" key="1">
    <citation type="journal article" date="2013" name="Genome Announc.">
        <title>First complete sequence of a giant linear plasmid from a micrococcus strain isolated from an extremely high-altitude lake.</title>
        <authorList>
            <person name="Dib J.R."/>
            <person name="Schuldes J."/>
            <person name="Thurmer A."/>
            <person name="Farias M.E."/>
            <person name="Daniel R."/>
            <person name="Meinhardt F."/>
        </authorList>
    </citation>
    <scope>NUCLEOTIDE SEQUENCE</scope>
    <source>
        <strain evidence="3">V7</strain>
        <plasmid evidence="3">pLMV7</plasmid>
    </source>
</reference>
<dbReference type="AlphaFoldDB" id="U5NW71"/>
<protein>
    <submittedName>
        <fullName evidence="3">Putative ATP/GTP-binding protein</fullName>
    </submittedName>
</protein>
<accession>U5NW71</accession>
<evidence type="ECO:0000256" key="1">
    <source>
        <dbReference type="SAM" id="SignalP"/>
    </source>
</evidence>
<feature type="signal peptide" evidence="1">
    <location>
        <begin position="1"/>
        <end position="32"/>
    </location>
</feature>
<evidence type="ECO:0000259" key="2">
    <source>
        <dbReference type="PROSITE" id="PS50093"/>
    </source>
</evidence>
<keyword evidence="3" id="KW-0614">Plasmid</keyword>
<name>U5NW71_9MICC</name>
<organism evidence="3">
    <name type="scientific">Micrococcus sp. V7</name>
    <dbReference type="NCBI Taxonomy" id="404582"/>
    <lineage>
        <taxon>Bacteria</taxon>
        <taxon>Bacillati</taxon>
        <taxon>Actinomycetota</taxon>
        <taxon>Actinomycetes</taxon>
        <taxon>Micrococcales</taxon>
        <taxon>Micrococcaceae</taxon>
        <taxon>Micrococcus</taxon>
    </lineage>
</organism>
<geneLocation type="plasmid" evidence="3">
    <name>pLMV7</name>
</geneLocation>
<feature type="chain" id="PRO_5004663195" evidence="1">
    <location>
        <begin position="33"/>
        <end position="314"/>
    </location>
</feature>
<sequence length="314" mass="33135">MLTRSRASLGSSLLAAATLTLMTFAAAPAALAAGDADCLAGFCVVKGEIPGAPGGGDLSQPVQPVSGEPKRANFCEVNTPGDQEWRAPYSCDTNWDPVRECVWQIMAPQPAPPAGKDPTRGAWEQCAPQNALLALQELPTRWMDSTAAAATTPAEAARQLITQMNLKGVEMGMVPRSVASDPNAMGAVGLPAWMWVKNTHDPQAWGPYTVTREIDGLSVTGTARPLFVTWDMGDGQQVVCNTGGTPYSERYGREESPSCGHTYKKTGQYDVTAVTTWAVEWSAGGESGVIETVTRSSQPVVIGELQAVNVKPGG</sequence>
<evidence type="ECO:0000313" key="3">
    <source>
        <dbReference type="EMBL" id="AGY35446.1"/>
    </source>
</evidence>
<feature type="domain" description="PKD" evidence="2">
    <location>
        <begin position="217"/>
        <end position="276"/>
    </location>
</feature>
<proteinExistence type="predicted"/>
<dbReference type="EMBL" id="KF577591">
    <property type="protein sequence ID" value="AGY35446.1"/>
    <property type="molecule type" value="Genomic_DNA"/>
</dbReference>
<dbReference type="InterPro" id="IPR000601">
    <property type="entry name" value="PKD_dom"/>
</dbReference>